<feature type="compositionally biased region" description="Low complexity" evidence="2">
    <location>
        <begin position="220"/>
        <end position="232"/>
    </location>
</feature>
<evidence type="ECO:0000256" key="1">
    <source>
        <dbReference type="RuleBase" id="RU003814"/>
    </source>
</evidence>
<comment type="similarity">
    <text evidence="1">Belongs to the eIF-2B alpha/beta/delta subunits family.</text>
</comment>
<name>A0A8T2H995_ARASU</name>
<dbReference type="Pfam" id="PF01008">
    <property type="entry name" value="IF-2B"/>
    <property type="match status" value="1"/>
</dbReference>
<feature type="compositionally biased region" description="Low complexity" evidence="2">
    <location>
        <begin position="46"/>
        <end position="55"/>
    </location>
</feature>
<dbReference type="PANTHER" id="PTHR10233">
    <property type="entry name" value="TRANSLATION INITIATION FACTOR EIF-2B"/>
    <property type="match status" value="1"/>
</dbReference>
<feature type="region of interest" description="Disordered" evidence="2">
    <location>
        <begin position="166"/>
        <end position="294"/>
    </location>
</feature>
<keyword evidence="3" id="KW-0648">Protein biosynthesis</keyword>
<feature type="compositionally biased region" description="Polar residues" evidence="2">
    <location>
        <begin position="28"/>
        <end position="45"/>
    </location>
</feature>
<feature type="compositionally biased region" description="Basic and acidic residues" evidence="2">
    <location>
        <begin position="198"/>
        <end position="219"/>
    </location>
</feature>
<evidence type="ECO:0000313" key="3">
    <source>
        <dbReference type="EMBL" id="KAG7656901.1"/>
    </source>
</evidence>
<keyword evidence="4" id="KW-1185">Reference proteome</keyword>
<feature type="region of interest" description="Disordered" evidence="2">
    <location>
        <begin position="18"/>
        <end position="75"/>
    </location>
</feature>
<accession>A0A8T2H995</accession>
<comment type="caution">
    <text evidence="3">The sequence shown here is derived from an EMBL/GenBank/DDBJ whole genome shotgun (WGS) entry which is preliminary data.</text>
</comment>
<keyword evidence="3" id="KW-0396">Initiation factor</keyword>
<organism evidence="3 4">
    <name type="scientific">Arabidopsis suecica</name>
    <name type="common">Swedish thale-cress</name>
    <name type="synonym">Cardaminopsis suecica</name>
    <dbReference type="NCBI Taxonomy" id="45249"/>
    <lineage>
        <taxon>Eukaryota</taxon>
        <taxon>Viridiplantae</taxon>
        <taxon>Streptophyta</taxon>
        <taxon>Embryophyta</taxon>
        <taxon>Tracheophyta</taxon>
        <taxon>Spermatophyta</taxon>
        <taxon>Magnoliopsida</taxon>
        <taxon>eudicotyledons</taxon>
        <taxon>Gunneridae</taxon>
        <taxon>Pentapetalae</taxon>
        <taxon>rosids</taxon>
        <taxon>malvids</taxon>
        <taxon>Brassicales</taxon>
        <taxon>Brassicaceae</taxon>
        <taxon>Camelineae</taxon>
        <taxon>Arabidopsis</taxon>
    </lineage>
</organism>
<sequence>MDTRRGALAVPKVRRVGFFTSIEPPPESSLQRPNRSQSGPVDATTSSSPLSDSPSGNLISPVLIPPSRHHSDNLTSRVAAAAAAAPVPVPGPAAFRRYLTPERTLLHVGSYNPPDSLLGTSSPSSNGGLSEDSASLFGFQRSDSTKLSASLPNGGFDLTLAVRAPQESETKIATTSASQGKKKIAEVSGKSESATTKPQKEKEPKALKDKTTKAERRAIQEAQRAAKAAAKGEGSRRADESGRANPGKAAIKPQPKKERLPVTSSVSEKTAVAVEKEKRMDVPQTQMQYDDKSRVDKAKRRAVVEQTESKNKVELFLHLPQYERSNQLPNLSSNFFTLDSIHHAVYKVGLQHLAGDISGDNARCIAMLQAFQEAIEDYSTPPMKDLTMDLTAKINGYVSFLIECRPLSMSMGNAIRFLKNQIRKLPVNLSESEAKSSLCSDIGRFIDEKTIIADKAIVQHAVTKIRDGEVLLTYGFSCVVEMILLYAHEIGKKFRVVIVDSRPNLEGQKLLRRLVTRGLDCTYTHINAISYIMREATRVFLGASSIYSNGTLYARVGTSCIAMVANAFSVPVIVCCEAYKFHERVLLDSICSNELGDPDAVANIPSFRTNAKHSKTMDNNKNLQFLNLMYDSTPSEYISMIVSDYGMIPPTSIPVIVREYRRENLLL</sequence>
<dbReference type="PANTHER" id="PTHR10233:SF21">
    <property type="entry name" value="NAGB_RPIA_COA TRANSFERASE-LIKE SUPERFAMILY PROTEIN"/>
    <property type="match status" value="1"/>
</dbReference>
<evidence type="ECO:0000256" key="2">
    <source>
        <dbReference type="SAM" id="MobiDB-lite"/>
    </source>
</evidence>
<reference evidence="3 4" key="1">
    <citation type="submission" date="2020-12" db="EMBL/GenBank/DDBJ databases">
        <title>Concerted genomic and epigenomic changes stabilize Arabidopsis allopolyploids.</title>
        <authorList>
            <person name="Chen Z."/>
        </authorList>
    </citation>
    <scope>NUCLEOTIDE SEQUENCE [LARGE SCALE GENOMIC DNA]</scope>
    <source>
        <strain evidence="3">As9502</strain>
        <tissue evidence="3">Leaf</tissue>
    </source>
</reference>
<dbReference type="GO" id="GO:0003743">
    <property type="term" value="F:translation initiation factor activity"/>
    <property type="evidence" value="ECO:0007669"/>
    <property type="project" value="UniProtKB-KW"/>
</dbReference>
<gene>
    <name evidence="3" type="ORF">ISN44_As01g039920</name>
</gene>
<proteinExistence type="inferred from homology"/>
<protein>
    <submittedName>
        <fullName evidence="3">Initiation factor 2B-related</fullName>
    </submittedName>
</protein>
<dbReference type="EMBL" id="JAEFBJ010000001">
    <property type="protein sequence ID" value="KAG7656901.1"/>
    <property type="molecule type" value="Genomic_DNA"/>
</dbReference>
<dbReference type="AlphaFoldDB" id="A0A8T2H995"/>
<feature type="compositionally biased region" description="Basic and acidic residues" evidence="2">
    <location>
        <begin position="233"/>
        <end position="242"/>
    </location>
</feature>
<evidence type="ECO:0000313" key="4">
    <source>
        <dbReference type="Proteomes" id="UP000694251"/>
    </source>
</evidence>
<dbReference type="OrthoDB" id="10254737at2759"/>
<dbReference type="Proteomes" id="UP000694251">
    <property type="component" value="Chromosome 1"/>
</dbReference>
<dbReference type="InterPro" id="IPR000649">
    <property type="entry name" value="IF-2B-related"/>
</dbReference>